<dbReference type="GO" id="GO:1990404">
    <property type="term" value="F:NAD+-protein mono-ADP-ribosyltransferase activity"/>
    <property type="evidence" value="ECO:0007669"/>
    <property type="project" value="TreeGrafter"/>
</dbReference>
<keyword evidence="17" id="KW-1185">Reference proteome</keyword>
<evidence type="ECO:0000259" key="11">
    <source>
        <dbReference type="PROSITE" id="PS51059"/>
    </source>
</evidence>
<dbReference type="Gene3D" id="3.90.228.10">
    <property type="match status" value="1"/>
</dbReference>
<dbReference type="SMART" id="SM00773">
    <property type="entry name" value="WGR"/>
    <property type="match status" value="1"/>
</dbReference>
<dbReference type="Proteomes" id="UP000659654">
    <property type="component" value="Unassembled WGS sequence"/>
</dbReference>
<evidence type="ECO:0000259" key="13">
    <source>
        <dbReference type="PROSITE" id="PS51977"/>
    </source>
</evidence>
<evidence type="ECO:0000256" key="9">
    <source>
        <dbReference type="ARBA" id="ARBA00033987"/>
    </source>
</evidence>
<keyword evidence="4" id="KW-0548">Nucleotidyltransferase</keyword>
<evidence type="ECO:0000256" key="7">
    <source>
        <dbReference type="ARBA" id="ARBA00023242"/>
    </source>
</evidence>
<dbReference type="GO" id="GO:0003950">
    <property type="term" value="F:NAD+ poly-ADP-ribosyltransferase activity"/>
    <property type="evidence" value="ECO:0007669"/>
    <property type="project" value="UniProtKB-UniRule"/>
</dbReference>
<evidence type="ECO:0000313" key="16">
    <source>
        <dbReference type="Proteomes" id="UP000095284"/>
    </source>
</evidence>
<dbReference type="GO" id="GO:0006302">
    <property type="term" value="P:double-strand break repair"/>
    <property type="evidence" value="ECO:0007669"/>
    <property type="project" value="TreeGrafter"/>
</dbReference>
<dbReference type="PANTHER" id="PTHR10459:SF60">
    <property type="entry name" value="POLY [ADP-RIBOSE] POLYMERASE 2"/>
    <property type="match status" value="1"/>
</dbReference>
<dbReference type="FunFam" id="2.20.140.10:FF:000001">
    <property type="entry name" value="Poly [ADP-ribose] polymerase"/>
    <property type="match status" value="1"/>
</dbReference>
<keyword evidence="5" id="KW-0013">ADP-ribosylation</keyword>
<accession>A0A1I7SLQ7</accession>
<dbReference type="eggNOG" id="KOG1037">
    <property type="taxonomic scope" value="Eukaryota"/>
</dbReference>
<dbReference type="Gene3D" id="2.20.140.10">
    <property type="entry name" value="WGR domain"/>
    <property type="match status" value="1"/>
</dbReference>
<dbReference type="Pfam" id="PF00644">
    <property type="entry name" value="PARP"/>
    <property type="match status" value="1"/>
</dbReference>
<gene>
    <name evidence="14" type="ORF">BXYJ_LOCUS14214</name>
</gene>
<dbReference type="InterPro" id="IPR004102">
    <property type="entry name" value="Poly(ADP-ribose)pol_reg_dom"/>
</dbReference>
<dbReference type="PROSITE" id="PS51977">
    <property type="entry name" value="WGR"/>
    <property type="match status" value="1"/>
</dbReference>
<evidence type="ECO:0000256" key="3">
    <source>
        <dbReference type="ARBA" id="ARBA00022679"/>
    </source>
</evidence>
<dbReference type="PANTHER" id="PTHR10459">
    <property type="entry name" value="DNA LIGASE"/>
    <property type="match status" value="1"/>
</dbReference>
<comment type="catalytic activity">
    <reaction evidence="9">
        <text>NAD(+) + (ADP-D-ribosyl)n-acceptor = nicotinamide + (ADP-D-ribosyl)n+1-acceptor + H(+).</text>
        <dbReference type="EC" id="2.4.2.30"/>
    </reaction>
</comment>
<reference evidence="18" key="1">
    <citation type="submission" date="2016-11" db="UniProtKB">
        <authorList>
            <consortium name="WormBaseParasite"/>
        </authorList>
    </citation>
    <scope>IDENTIFICATION</scope>
</reference>
<dbReference type="Gene3D" id="1.20.142.10">
    <property type="entry name" value="Poly(ADP-ribose) polymerase, regulatory domain"/>
    <property type="match status" value="1"/>
</dbReference>
<dbReference type="Pfam" id="PF05406">
    <property type="entry name" value="WGR"/>
    <property type="match status" value="1"/>
</dbReference>
<feature type="domain" description="PARP alpha-helical" evidence="12">
    <location>
        <begin position="174"/>
        <end position="291"/>
    </location>
</feature>
<evidence type="ECO:0000256" key="5">
    <source>
        <dbReference type="ARBA" id="ARBA00022765"/>
    </source>
</evidence>
<dbReference type="AlphaFoldDB" id="A0A1I7SLQ7"/>
<keyword evidence="7" id="KW-0539">Nucleus</keyword>
<evidence type="ECO:0000256" key="1">
    <source>
        <dbReference type="ARBA" id="ARBA00004123"/>
    </source>
</evidence>
<dbReference type="PROSITE" id="PS51059">
    <property type="entry name" value="PARP_CATALYTIC"/>
    <property type="match status" value="1"/>
</dbReference>
<dbReference type="PROSITE" id="PS51060">
    <property type="entry name" value="PARP_ALPHA_HD"/>
    <property type="match status" value="1"/>
</dbReference>
<evidence type="ECO:0000256" key="8">
    <source>
        <dbReference type="ARBA" id="ARBA00024347"/>
    </source>
</evidence>
<comment type="subcellular location">
    <subcellularLocation>
        <location evidence="1">Nucleus</location>
    </subcellularLocation>
</comment>
<dbReference type="SUPFAM" id="SSF142921">
    <property type="entry name" value="WGR domain-like"/>
    <property type="match status" value="1"/>
</dbReference>
<dbReference type="WBParaSite" id="BXY_1399000.1">
    <property type="protein sequence ID" value="BXY_1399000.1"/>
    <property type="gene ID" value="BXY_1399000"/>
</dbReference>
<evidence type="ECO:0000313" key="18">
    <source>
        <dbReference type="WBParaSite" id="BXY_1399000.1"/>
    </source>
</evidence>
<reference evidence="15" key="2">
    <citation type="submission" date="2020-08" db="EMBL/GenBank/DDBJ databases">
        <authorList>
            <person name="Kikuchi T."/>
        </authorList>
    </citation>
    <scope>NUCLEOTIDE SEQUENCE</scope>
    <source>
        <strain evidence="14">Ka4C1</strain>
    </source>
</reference>
<protein>
    <recommendedName>
        <fullName evidence="10">Poly [ADP-ribose] polymerase</fullName>
        <shortName evidence="10">PARP</shortName>
        <ecNumber evidence="10">2.4.2.-</ecNumber>
    </recommendedName>
</protein>
<dbReference type="OrthoDB" id="429950at2759"/>
<dbReference type="EC" id="2.4.2.-" evidence="10"/>
<organism evidence="16 18">
    <name type="scientific">Bursaphelenchus xylophilus</name>
    <name type="common">Pinewood nematode worm</name>
    <name type="synonym">Aphelenchoides xylophilus</name>
    <dbReference type="NCBI Taxonomy" id="6326"/>
    <lineage>
        <taxon>Eukaryota</taxon>
        <taxon>Metazoa</taxon>
        <taxon>Ecdysozoa</taxon>
        <taxon>Nematoda</taxon>
        <taxon>Chromadorea</taxon>
        <taxon>Rhabditida</taxon>
        <taxon>Tylenchina</taxon>
        <taxon>Tylenchomorpha</taxon>
        <taxon>Aphelenchoidea</taxon>
        <taxon>Aphelenchoididae</taxon>
        <taxon>Bursaphelenchus</taxon>
    </lineage>
</organism>
<keyword evidence="2 10" id="KW-0328">Glycosyltransferase</keyword>
<evidence type="ECO:0000313" key="17">
    <source>
        <dbReference type="Proteomes" id="UP000659654"/>
    </source>
</evidence>
<dbReference type="CDD" id="cd01437">
    <property type="entry name" value="parp_like"/>
    <property type="match status" value="1"/>
</dbReference>
<evidence type="ECO:0000256" key="4">
    <source>
        <dbReference type="ARBA" id="ARBA00022695"/>
    </source>
</evidence>
<dbReference type="SMR" id="A0A1I7SLQ7"/>
<dbReference type="Pfam" id="PF02877">
    <property type="entry name" value="PARP_reg"/>
    <property type="match status" value="1"/>
</dbReference>
<feature type="domain" description="PARP catalytic" evidence="11">
    <location>
        <begin position="298"/>
        <end position="521"/>
    </location>
</feature>
<dbReference type="EMBL" id="CAJFDI010000006">
    <property type="protein sequence ID" value="CAD5234123.1"/>
    <property type="molecule type" value="Genomic_DNA"/>
</dbReference>
<proteinExistence type="inferred from homology"/>
<evidence type="ECO:0000256" key="6">
    <source>
        <dbReference type="ARBA" id="ARBA00023027"/>
    </source>
</evidence>
<dbReference type="Proteomes" id="UP000582659">
    <property type="component" value="Unassembled WGS sequence"/>
</dbReference>
<feature type="domain" description="WGR" evidence="13">
    <location>
        <begin position="55"/>
        <end position="156"/>
    </location>
</feature>
<dbReference type="InterPro" id="IPR036930">
    <property type="entry name" value="WGR_dom_sf"/>
</dbReference>
<keyword evidence="6 10" id="KW-0520">NAD</keyword>
<keyword evidence="3 10" id="KW-0808">Transferase</keyword>
<dbReference type="GO" id="GO:0016779">
    <property type="term" value="F:nucleotidyltransferase activity"/>
    <property type="evidence" value="ECO:0007669"/>
    <property type="project" value="UniProtKB-KW"/>
</dbReference>
<dbReference type="GO" id="GO:0005730">
    <property type="term" value="C:nucleolus"/>
    <property type="evidence" value="ECO:0007669"/>
    <property type="project" value="TreeGrafter"/>
</dbReference>
<sequence>MVNLRSQAKKKVAEANKENEDVVAKKAKLEKFVSEKVKTKVPKVIKPDPECPVLGFKVYQKNGRIYDALLNQTNISMNNNKFYLLQVLESEKGPKTYKLWYRWGRVGYKGQTNLREMSLQGAKKEFEEKFHAKTNNVFGEKFQKFQGKYDLIPVDYSRQDEEERRDDLEDESVPCTLDPRVKNVIDLISDLKAMEKHLKRLHFDTNRTPLGCILKDQIKVGYKILSKIEKRIIGKSFGGEFHALVSDYYTKIPHYFGMRPPSSLQSLEDIKDELSLLEALVQAEAIVDHTKKEIKKINPSDRNYQRLNCKLEPISNKHKTFKMIEKYLKNTHGPTHKDYKMKVKNVFELEKEGTFNTGIDNHQLLWHGSRLLNWFGILLKGLQIAPPEAPITGHMFGKGIYFADCASKSANYCDAKHGDIGFLLLSQVALGAPQELTKAKYEASNLPEGVHSTKGIGQMEPDQKKSEYITLDGTKVKIPLGKIVEKEKTDEFELLYNEYVVYSREQVKLRYLVEIEFEVNQ</sequence>
<evidence type="ECO:0000259" key="12">
    <source>
        <dbReference type="PROSITE" id="PS51060"/>
    </source>
</evidence>
<evidence type="ECO:0000313" key="15">
    <source>
        <dbReference type="EMBL" id="CAG9129704.1"/>
    </source>
</evidence>
<dbReference type="InterPro" id="IPR008893">
    <property type="entry name" value="WGR_domain"/>
</dbReference>
<evidence type="ECO:0000313" key="14">
    <source>
        <dbReference type="EMBL" id="CAD5234123.1"/>
    </source>
</evidence>
<dbReference type="SUPFAM" id="SSF56399">
    <property type="entry name" value="ADP-ribosylation"/>
    <property type="match status" value="1"/>
</dbReference>
<dbReference type="Proteomes" id="UP000095284">
    <property type="component" value="Unplaced"/>
</dbReference>
<dbReference type="FunFam" id="3.90.228.10:FF:000002">
    <property type="entry name" value="Poly [ADP-ribose] polymerase"/>
    <property type="match status" value="1"/>
</dbReference>
<dbReference type="GO" id="GO:0070212">
    <property type="term" value="P:protein poly-ADP-ribosylation"/>
    <property type="evidence" value="ECO:0007669"/>
    <property type="project" value="TreeGrafter"/>
</dbReference>
<dbReference type="EMBL" id="CAJFCV020000006">
    <property type="protein sequence ID" value="CAG9129704.1"/>
    <property type="molecule type" value="Genomic_DNA"/>
</dbReference>
<dbReference type="InterPro" id="IPR012317">
    <property type="entry name" value="Poly(ADP-ribose)pol_cat_dom"/>
</dbReference>
<evidence type="ECO:0000256" key="2">
    <source>
        <dbReference type="ARBA" id="ARBA00022676"/>
    </source>
</evidence>
<dbReference type="SUPFAM" id="SSF47587">
    <property type="entry name" value="Domain of poly(ADP-ribose) polymerase"/>
    <property type="match status" value="1"/>
</dbReference>
<dbReference type="InterPro" id="IPR036616">
    <property type="entry name" value="Poly(ADP-ribose)pol_reg_dom_sf"/>
</dbReference>
<evidence type="ECO:0000256" key="10">
    <source>
        <dbReference type="RuleBase" id="RU362114"/>
    </source>
</evidence>
<name>A0A1I7SLQ7_BURXY</name>
<comment type="similarity">
    <text evidence="8">Belongs to the ARTD/PARP family.</text>
</comment>
<dbReference type="InterPro" id="IPR050800">
    <property type="entry name" value="ARTD/PARP"/>
</dbReference>